<dbReference type="Pfam" id="PF00990">
    <property type="entry name" value="GGDEF"/>
    <property type="match status" value="1"/>
</dbReference>
<dbReference type="InterPro" id="IPR043128">
    <property type="entry name" value="Rev_trsase/Diguanyl_cyclase"/>
</dbReference>
<evidence type="ECO:0000256" key="2">
    <source>
        <dbReference type="ARBA" id="ARBA00022475"/>
    </source>
</evidence>
<evidence type="ECO:0000259" key="8">
    <source>
        <dbReference type="PROSITE" id="PS50887"/>
    </source>
</evidence>
<dbReference type="Pfam" id="PF00672">
    <property type="entry name" value="HAMP"/>
    <property type="match status" value="1"/>
</dbReference>
<dbReference type="InterPro" id="IPR003660">
    <property type="entry name" value="HAMP_dom"/>
</dbReference>
<keyword evidence="10" id="KW-1185">Reference proteome</keyword>
<dbReference type="SUPFAM" id="SSF55073">
    <property type="entry name" value="Nucleotide cyclase"/>
    <property type="match status" value="1"/>
</dbReference>
<name>A0A6L6PLC4_9BURK</name>
<feature type="domain" description="HAMP" evidence="7">
    <location>
        <begin position="308"/>
        <end position="361"/>
    </location>
</feature>
<dbReference type="SUPFAM" id="SSF103190">
    <property type="entry name" value="Sensory domain-like"/>
    <property type="match status" value="1"/>
</dbReference>
<comment type="caution">
    <text evidence="9">The sequence shown here is derived from an EMBL/GenBank/DDBJ whole genome shotgun (WGS) entry which is preliminary data.</text>
</comment>
<dbReference type="FunFam" id="3.30.70.270:FF:000001">
    <property type="entry name" value="Diguanylate cyclase domain protein"/>
    <property type="match status" value="1"/>
</dbReference>
<dbReference type="InterPro" id="IPR033479">
    <property type="entry name" value="dCache_1"/>
</dbReference>
<dbReference type="EMBL" id="WNKY01000019">
    <property type="protein sequence ID" value="MTV39421.1"/>
    <property type="molecule type" value="Genomic_DNA"/>
</dbReference>
<evidence type="ECO:0000256" key="1">
    <source>
        <dbReference type="ARBA" id="ARBA00004651"/>
    </source>
</evidence>
<protein>
    <submittedName>
        <fullName evidence="9">Diguanylate cyclase</fullName>
    </submittedName>
</protein>
<dbReference type="NCBIfam" id="TIGR00254">
    <property type="entry name" value="GGDEF"/>
    <property type="match status" value="1"/>
</dbReference>
<evidence type="ECO:0000256" key="4">
    <source>
        <dbReference type="ARBA" id="ARBA00022989"/>
    </source>
</evidence>
<reference evidence="9 10" key="1">
    <citation type="submission" date="2019-11" db="EMBL/GenBank/DDBJ databases">
        <title>Type strains purchased from KCTC, JCM and DSMZ.</title>
        <authorList>
            <person name="Lu H."/>
        </authorList>
    </citation>
    <scope>NUCLEOTIDE SEQUENCE [LARGE SCALE GENOMIC DNA]</scope>
    <source>
        <strain evidence="9 10">KCTC 22382</strain>
    </source>
</reference>
<dbReference type="CDD" id="cd12912">
    <property type="entry name" value="PDC2_MCP_like"/>
    <property type="match status" value="1"/>
</dbReference>
<organism evidence="9 10">
    <name type="scientific">Duganella radicis</name>
    <dbReference type="NCBI Taxonomy" id="551988"/>
    <lineage>
        <taxon>Bacteria</taxon>
        <taxon>Pseudomonadati</taxon>
        <taxon>Pseudomonadota</taxon>
        <taxon>Betaproteobacteria</taxon>
        <taxon>Burkholderiales</taxon>
        <taxon>Oxalobacteraceae</taxon>
        <taxon>Telluria group</taxon>
        <taxon>Duganella</taxon>
    </lineage>
</organism>
<keyword evidence="4 6" id="KW-1133">Transmembrane helix</keyword>
<dbReference type="Pfam" id="PF02743">
    <property type="entry name" value="dCache_1"/>
    <property type="match status" value="1"/>
</dbReference>
<keyword evidence="3 6" id="KW-0812">Transmembrane</keyword>
<dbReference type="Gene3D" id="3.30.450.20">
    <property type="entry name" value="PAS domain"/>
    <property type="match status" value="2"/>
</dbReference>
<evidence type="ECO:0000256" key="5">
    <source>
        <dbReference type="ARBA" id="ARBA00023136"/>
    </source>
</evidence>
<dbReference type="PANTHER" id="PTHR46663">
    <property type="entry name" value="DIGUANYLATE CYCLASE DGCT-RELATED"/>
    <property type="match status" value="1"/>
</dbReference>
<feature type="domain" description="GGDEF" evidence="8">
    <location>
        <begin position="397"/>
        <end position="530"/>
    </location>
</feature>
<dbReference type="Gene3D" id="3.30.70.270">
    <property type="match status" value="1"/>
</dbReference>
<proteinExistence type="predicted"/>
<dbReference type="SUPFAM" id="SSF158472">
    <property type="entry name" value="HAMP domain-like"/>
    <property type="match status" value="1"/>
</dbReference>
<dbReference type="GO" id="GO:0003824">
    <property type="term" value="F:catalytic activity"/>
    <property type="evidence" value="ECO:0007669"/>
    <property type="project" value="UniProtKB-ARBA"/>
</dbReference>
<comment type="subcellular location">
    <subcellularLocation>
        <location evidence="1">Cell membrane</location>
        <topology evidence="1">Multi-pass membrane protein</topology>
    </subcellularLocation>
</comment>
<dbReference type="CDD" id="cd12914">
    <property type="entry name" value="PDC1_DGC_like"/>
    <property type="match status" value="1"/>
</dbReference>
<dbReference type="GO" id="GO:0007165">
    <property type="term" value="P:signal transduction"/>
    <property type="evidence" value="ECO:0007669"/>
    <property type="project" value="InterPro"/>
</dbReference>
<sequence>MRPLSIFFYSFKFKITTLVIALVLFAGIGAGGISLLIAESELRQVIARQELALLNGAAVFIDNDLQNKRQLLKSLTEEINERGLSLEHVQSQLEVHETLRDAFFNVNAFDIEGNLVASLRDRRAKRVNITERKYFQDTLRLQEGVISAPFKSSLSGQPVVVLTQPLRDAEGKLIGILLGAIDLLRPSFSAQLDNLRAGADGYLFIVTDDGIMVHHPDKSRILEKGDDMPGTLLEAALRSSEGWEDGLLDDGVPVLLVHKHLREADWTIGLSYPVRSAFSSMLSVRMRALLGATILTGFAGLFGWVITNNLLRPLRRLHRHVEDISAGRADISVFDVVRKDEFGDLSRAFHGLSQRREQAELELHRLATTDVLTGLNNRRMFDAFLPQALARAARSGQPVGLAILDIDHFKAINDTLGHPAGDQVLIEFARRLSAAVRTTDTVARLAGDEFVIVFEQLSSTTEMDVLGKKIIDAMLPPFTLGTQQREVRTSVGIAVTSNEATTAEDVMRAADQALYGVKAAGRNGYAINPVGAERVVRVR</sequence>
<dbReference type="InterPro" id="IPR052163">
    <property type="entry name" value="DGC-Regulatory_Protein"/>
</dbReference>
<evidence type="ECO:0000256" key="3">
    <source>
        <dbReference type="ARBA" id="ARBA00022692"/>
    </source>
</evidence>
<dbReference type="PROSITE" id="PS50887">
    <property type="entry name" value="GGDEF"/>
    <property type="match status" value="1"/>
</dbReference>
<dbReference type="AlphaFoldDB" id="A0A6L6PLC4"/>
<dbReference type="InterPro" id="IPR029787">
    <property type="entry name" value="Nucleotide_cyclase"/>
</dbReference>
<dbReference type="Proteomes" id="UP000475582">
    <property type="component" value="Unassembled WGS sequence"/>
</dbReference>
<dbReference type="RefSeq" id="WP_155465095.1">
    <property type="nucleotide sequence ID" value="NZ_WNKY01000019.1"/>
</dbReference>
<evidence type="ECO:0000259" key="7">
    <source>
        <dbReference type="PROSITE" id="PS50885"/>
    </source>
</evidence>
<dbReference type="InterPro" id="IPR029151">
    <property type="entry name" value="Sensor-like_sf"/>
</dbReference>
<keyword evidence="2" id="KW-1003">Cell membrane</keyword>
<gene>
    <name evidence="9" type="ORF">GM676_17770</name>
</gene>
<dbReference type="OrthoDB" id="8929028at2"/>
<dbReference type="GO" id="GO:0005886">
    <property type="term" value="C:plasma membrane"/>
    <property type="evidence" value="ECO:0007669"/>
    <property type="project" value="UniProtKB-SubCell"/>
</dbReference>
<dbReference type="PROSITE" id="PS50885">
    <property type="entry name" value="HAMP"/>
    <property type="match status" value="1"/>
</dbReference>
<keyword evidence="5 6" id="KW-0472">Membrane</keyword>
<feature type="transmembrane region" description="Helical" evidence="6">
    <location>
        <begin position="288"/>
        <end position="311"/>
    </location>
</feature>
<dbReference type="InterPro" id="IPR000160">
    <property type="entry name" value="GGDEF_dom"/>
</dbReference>
<dbReference type="CDD" id="cd01949">
    <property type="entry name" value="GGDEF"/>
    <property type="match status" value="1"/>
</dbReference>
<evidence type="ECO:0000313" key="10">
    <source>
        <dbReference type="Proteomes" id="UP000475582"/>
    </source>
</evidence>
<accession>A0A6L6PLC4</accession>
<dbReference type="Gene3D" id="6.10.340.10">
    <property type="match status" value="1"/>
</dbReference>
<dbReference type="PANTHER" id="PTHR46663:SF4">
    <property type="entry name" value="DIGUANYLATE CYCLASE DGCT-RELATED"/>
    <property type="match status" value="1"/>
</dbReference>
<evidence type="ECO:0000256" key="6">
    <source>
        <dbReference type="SAM" id="Phobius"/>
    </source>
</evidence>
<dbReference type="SMART" id="SM00267">
    <property type="entry name" value="GGDEF"/>
    <property type="match status" value="1"/>
</dbReference>
<evidence type="ECO:0000313" key="9">
    <source>
        <dbReference type="EMBL" id="MTV39421.1"/>
    </source>
</evidence>